<dbReference type="Pfam" id="PF07690">
    <property type="entry name" value="MFS_1"/>
    <property type="match status" value="1"/>
</dbReference>
<dbReference type="InterPro" id="IPR020846">
    <property type="entry name" value="MFS_dom"/>
</dbReference>
<feature type="transmembrane region" description="Helical" evidence="6">
    <location>
        <begin position="138"/>
        <end position="156"/>
    </location>
</feature>
<gene>
    <name evidence="8" type="ORF">MUG84_15440</name>
</gene>
<dbReference type="InterPro" id="IPR011701">
    <property type="entry name" value="MFS"/>
</dbReference>
<dbReference type="CDD" id="cd17489">
    <property type="entry name" value="MFS_YfcJ_like"/>
    <property type="match status" value="1"/>
</dbReference>
<dbReference type="InterPro" id="IPR052714">
    <property type="entry name" value="MFS_Exporter"/>
</dbReference>
<evidence type="ECO:0000313" key="8">
    <source>
        <dbReference type="EMBL" id="MCJ8013125.1"/>
    </source>
</evidence>
<feature type="transmembrane region" description="Helical" evidence="6">
    <location>
        <begin position="277"/>
        <end position="295"/>
    </location>
</feature>
<accession>A0A9X2B3N1</accession>
<comment type="caution">
    <text evidence="8">The sequence shown here is derived from an EMBL/GenBank/DDBJ whole genome shotgun (WGS) entry which is preliminary data.</text>
</comment>
<feature type="transmembrane region" description="Helical" evidence="6">
    <location>
        <begin position="245"/>
        <end position="265"/>
    </location>
</feature>
<feature type="transmembrane region" description="Helical" evidence="6">
    <location>
        <begin position="46"/>
        <end position="66"/>
    </location>
</feature>
<evidence type="ECO:0000256" key="5">
    <source>
        <dbReference type="ARBA" id="ARBA00023136"/>
    </source>
</evidence>
<keyword evidence="2" id="KW-0813">Transport</keyword>
<dbReference type="AlphaFoldDB" id="A0A9X2B3N1"/>
<feature type="transmembrane region" description="Helical" evidence="6">
    <location>
        <begin position="367"/>
        <end position="387"/>
    </location>
</feature>
<keyword evidence="3 6" id="KW-0812">Transmembrane</keyword>
<reference evidence="8" key="1">
    <citation type="submission" date="2022-04" db="EMBL/GenBank/DDBJ databases">
        <title>Paenibacillus mangrovi sp. nov., a novel endophytic bacterium isolated from bark of Kandelia candel.</title>
        <authorList>
            <person name="Tuo L."/>
        </authorList>
    </citation>
    <scope>NUCLEOTIDE SEQUENCE</scope>
    <source>
        <strain evidence="8">KQZ6P-2</strain>
    </source>
</reference>
<dbReference type="GO" id="GO:0022857">
    <property type="term" value="F:transmembrane transporter activity"/>
    <property type="evidence" value="ECO:0007669"/>
    <property type="project" value="InterPro"/>
</dbReference>
<protein>
    <submittedName>
        <fullName evidence="8">MFS transporter</fullName>
    </submittedName>
</protein>
<dbReference type="PROSITE" id="PS50850">
    <property type="entry name" value="MFS"/>
    <property type="match status" value="1"/>
</dbReference>
<keyword evidence="5 6" id="KW-0472">Membrane</keyword>
<dbReference type="Gene3D" id="1.20.1250.20">
    <property type="entry name" value="MFS general substrate transporter like domains"/>
    <property type="match status" value="1"/>
</dbReference>
<evidence type="ECO:0000259" key="7">
    <source>
        <dbReference type="PROSITE" id="PS50850"/>
    </source>
</evidence>
<feature type="transmembrane region" description="Helical" evidence="6">
    <location>
        <begin position="340"/>
        <end position="361"/>
    </location>
</feature>
<feature type="transmembrane region" description="Helical" evidence="6">
    <location>
        <begin position="78"/>
        <end position="96"/>
    </location>
</feature>
<keyword evidence="9" id="KW-1185">Reference proteome</keyword>
<comment type="subcellular location">
    <subcellularLocation>
        <location evidence="1">Cell membrane</location>
        <topology evidence="1">Multi-pass membrane protein</topology>
    </subcellularLocation>
</comment>
<dbReference type="Proteomes" id="UP001139347">
    <property type="component" value="Unassembled WGS sequence"/>
</dbReference>
<organism evidence="8 9">
    <name type="scientific">Paenibacillus mangrovi</name>
    <dbReference type="NCBI Taxonomy" id="2931978"/>
    <lineage>
        <taxon>Bacteria</taxon>
        <taxon>Bacillati</taxon>
        <taxon>Bacillota</taxon>
        <taxon>Bacilli</taxon>
        <taxon>Bacillales</taxon>
        <taxon>Paenibacillaceae</taxon>
        <taxon>Paenibacillus</taxon>
    </lineage>
</organism>
<dbReference type="PANTHER" id="PTHR23531">
    <property type="entry name" value="QUINOLENE RESISTANCE PROTEIN NORA"/>
    <property type="match status" value="1"/>
</dbReference>
<feature type="domain" description="Major facilitator superfamily (MFS) profile" evidence="7">
    <location>
        <begin position="12"/>
        <end position="394"/>
    </location>
</feature>
<proteinExistence type="predicted"/>
<evidence type="ECO:0000256" key="2">
    <source>
        <dbReference type="ARBA" id="ARBA00022448"/>
    </source>
</evidence>
<evidence type="ECO:0000313" key="9">
    <source>
        <dbReference type="Proteomes" id="UP001139347"/>
    </source>
</evidence>
<feature type="transmembrane region" description="Helical" evidence="6">
    <location>
        <begin position="12"/>
        <end position="34"/>
    </location>
</feature>
<sequence length="405" mass="44203">MEDIKDKLWTREFVMLTVCNLLLFLNLQMIVSPLSVYVKDHFHADAFMVSLFTTAFALSAIISRLFSAKALEKGKRNTILFLGLILTFLATLGYLWSGTLAMLLLMRIVYGVGFGMGSTTLPTMASGVIPLHRMGEGMGYFGLSTSIALSLGPVIGSMLLEKQGFPSLVYAILIVIAFIFPLVYPLAKKVKPHAPVPLPKEFTAVPRKKGFPKALLLPSLLNLLMSVTYGGLLSFINLFGKEANLTNASLFFLFNAVAVIIIRPISGKIYDMKGHKALLIPSAIFLIGGLWLLSYSTTTGFLAMAALCYGLGFGTVQPTLQSWMIQLVPPQQQGMANSMYFNSLDLGIAVGALILGQIASFSSYGAMYRYSSLFLGAFIVVYALYLLMSSKEGNSMYADKRSIES</sequence>
<keyword evidence="4 6" id="KW-1133">Transmembrane helix</keyword>
<dbReference type="RefSeq" id="WP_244726189.1">
    <property type="nucleotide sequence ID" value="NZ_JALIRP010000006.1"/>
</dbReference>
<evidence type="ECO:0000256" key="1">
    <source>
        <dbReference type="ARBA" id="ARBA00004651"/>
    </source>
</evidence>
<dbReference type="GO" id="GO:0005886">
    <property type="term" value="C:plasma membrane"/>
    <property type="evidence" value="ECO:0007669"/>
    <property type="project" value="UniProtKB-SubCell"/>
</dbReference>
<evidence type="ECO:0000256" key="3">
    <source>
        <dbReference type="ARBA" id="ARBA00022692"/>
    </source>
</evidence>
<dbReference type="EMBL" id="JALIRP010000006">
    <property type="protein sequence ID" value="MCJ8013125.1"/>
    <property type="molecule type" value="Genomic_DNA"/>
</dbReference>
<evidence type="ECO:0000256" key="6">
    <source>
        <dbReference type="SAM" id="Phobius"/>
    </source>
</evidence>
<feature type="transmembrane region" description="Helical" evidence="6">
    <location>
        <begin position="168"/>
        <end position="187"/>
    </location>
</feature>
<name>A0A9X2B3N1_9BACL</name>
<dbReference type="InterPro" id="IPR036259">
    <property type="entry name" value="MFS_trans_sf"/>
</dbReference>
<feature type="transmembrane region" description="Helical" evidence="6">
    <location>
        <begin position="301"/>
        <end position="320"/>
    </location>
</feature>
<dbReference type="PANTHER" id="PTHR23531:SF2">
    <property type="entry name" value="PERMEASE"/>
    <property type="match status" value="1"/>
</dbReference>
<feature type="transmembrane region" description="Helical" evidence="6">
    <location>
        <begin position="215"/>
        <end position="239"/>
    </location>
</feature>
<dbReference type="SUPFAM" id="SSF103473">
    <property type="entry name" value="MFS general substrate transporter"/>
    <property type="match status" value="1"/>
</dbReference>
<evidence type="ECO:0000256" key="4">
    <source>
        <dbReference type="ARBA" id="ARBA00022989"/>
    </source>
</evidence>